<organism evidence="2 3">
    <name type="scientific">Achromobacter pestifer</name>
    <dbReference type="NCBI Taxonomy" id="1353889"/>
    <lineage>
        <taxon>Bacteria</taxon>
        <taxon>Pseudomonadati</taxon>
        <taxon>Pseudomonadota</taxon>
        <taxon>Betaproteobacteria</taxon>
        <taxon>Burkholderiales</taxon>
        <taxon>Alcaligenaceae</taxon>
        <taxon>Achromobacter</taxon>
    </lineage>
</organism>
<keyword evidence="3" id="KW-1185">Reference proteome</keyword>
<protein>
    <submittedName>
        <fullName evidence="2">Uncharacterized protein</fullName>
    </submittedName>
</protein>
<feature type="signal peptide" evidence="1">
    <location>
        <begin position="1"/>
        <end position="35"/>
    </location>
</feature>
<sequence length="165" mass="17044">MNRNSLSAWLAAIARRIAWALAVVAAMMPSVGAQAFPPEPDEAQAWPEVETVRTLLRADAAAALADCRVSGICPPGSAVASREPLARPEDDIRVAAIFGSAKRLSAEVLVNGALLHYQAGRAAPVAGAVFVAGGYRLLAIDGACVRLRREGVDLTACLDAGSGTP</sequence>
<evidence type="ECO:0000313" key="2">
    <source>
        <dbReference type="EMBL" id="CAB3682492.1"/>
    </source>
</evidence>
<evidence type="ECO:0000313" key="3">
    <source>
        <dbReference type="Proteomes" id="UP000494108"/>
    </source>
</evidence>
<dbReference type="EMBL" id="CADIJX010000006">
    <property type="protein sequence ID" value="CAB3682492.1"/>
    <property type="molecule type" value="Genomic_DNA"/>
</dbReference>
<keyword evidence="1" id="KW-0732">Signal</keyword>
<dbReference type="RefSeq" id="WP_175176746.1">
    <property type="nucleotide sequence ID" value="NZ_CADIJX010000006.1"/>
</dbReference>
<dbReference type="AlphaFoldDB" id="A0A6S6ZLU7"/>
<accession>A0A6S6ZLU7</accession>
<name>A0A6S6ZLU7_9BURK</name>
<evidence type="ECO:0000256" key="1">
    <source>
        <dbReference type="SAM" id="SignalP"/>
    </source>
</evidence>
<dbReference type="Proteomes" id="UP000494108">
    <property type="component" value="Unassembled WGS sequence"/>
</dbReference>
<feature type="chain" id="PRO_5028988487" evidence="1">
    <location>
        <begin position="36"/>
        <end position="165"/>
    </location>
</feature>
<reference evidence="2 3" key="1">
    <citation type="submission" date="2020-04" db="EMBL/GenBank/DDBJ databases">
        <authorList>
            <person name="De Canck E."/>
        </authorList>
    </citation>
    <scope>NUCLEOTIDE SEQUENCE [LARGE SCALE GENOMIC DNA]</scope>
    <source>
        <strain evidence="2 3">LMG 3431</strain>
    </source>
</reference>
<proteinExistence type="predicted"/>
<gene>
    <name evidence="2" type="ORF">LMG3431_04437</name>
</gene>